<dbReference type="Proteomes" id="UP000613768">
    <property type="component" value="Unassembled WGS sequence"/>
</dbReference>
<organism evidence="3 4">
    <name type="scientific">Pseudomarimonas arenosa</name>
    <dbReference type="NCBI Taxonomy" id="2774145"/>
    <lineage>
        <taxon>Bacteria</taxon>
        <taxon>Pseudomonadati</taxon>
        <taxon>Pseudomonadota</taxon>
        <taxon>Gammaproteobacteria</taxon>
        <taxon>Lysobacterales</taxon>
        <taxon>Lysobacteraceae</taxon>
        <taxon>Pseudomarimonas</taxon>
    </lineage>
</organism>
<dbReference type="EMBL" id="JACYTR010000039">
    <property type="protein sequence ID" value="MBD8527061.1"/>
    <property type="molecule type" value="Genomic_DNA"/>
</dbReference>
<sequence>MQASPIFLVPLSRRCLLAALALVLSPLASAFTATDGCTSPYVIADGDVDALRAAIICANGDGVASVIELATEGEYVFSEADPTEGTRALVEILNDVSLTIAGNGSTLSRDAGAASNFGLIFVGTDANAVISDLTLTGARTGGTDKGGAIQIRGRLEATGLHVLGNHSNDDGGGIAVVDGGEAVIEASVIEGNTTSSAGAGIVVDPTSSLWLVRSTVKNNAVLGGGSGGGIASRGLSRIIHSTITDNTLEGASARGGGVVANNVTSDIVIVNSTIVDNYSAADGQQVRRSSGQLRVYNSILSGTVGDGIAECSNVTALENTFVTDGTCSATSSGAVGFLDTGVAINGTEFLPLDGTAASVLDSASPNWLDESVLGYDMNGDGDTADDFADELDQSGKPRLIGAGIDLGAAEYVCGTGTAFYPISEEELVAAVVCANTDGTASTIELSPKVYSFASAVSGTFNALPSFAADGDLVINGNFATLERSADAAEEFRILENLALATSSIHDVILQGGHLSGDFEDGGGVLNYGNLQLSGALIRNNSVVDDDVQGGGIANFGQLLVRQSAIVGNTVSGTDTLGGGLSQSGDETVSVLVNTTLSQNAADGGGAISSGGPGAVLAMVNTTLAFNTASEGAGEISLFLTDVLAYNVIVQTASAVGCEERSGFGSFPSLNGMSNDSACNATLTADAQLGGLASDGAFQYYYPLTGSNLDTVNTGSSVWLDESEIGYDLSGDGDTDDDLSTGTDQTGSARVLCGEVDLGAVEYSSCDATYALTGTLSGLADGNEVKLVANFPANVTLSANGAFSLANSVPYGTYYEVTVGTQPSGPNQTCTITNGTGTVGPADVADIQIQCVTEQYTVGGTVSGLASGSSVQLQVNNGDDLTISADGPFTFATALDDGSSYAVTVLTQPTSPAQTCTIANDVATLTGFNITNVAVTCEINRYSIGGTLTGLASGTVVLQNNGSDDLTLSANGAFAFATPLEPGASYDVSVATQPAMPDQTCTIANGMGTLNEADIVDVMITCVTDQYTVGGSVSGLADGNSVVLQNNGGDDLEIAANGSFNFATPLDDGANYLVTVVRQPGNPSQNCSVVGGSGSLAGSPVTNIQVDCVNDSLDLTVSITDGMVAVQPGDLITYMIEIRNLGPTNAQNVVVQSALSLALSDVEWECLPGTGAACPASGVGEIDTLVDLDAGASVAFVLTAQTNADFLGAVESSITANAPGLTELNPDDNTATDISATDLVFRDDFELPAGDVKAWLERVVLE</sequence>
<comment type="caution">
    <text evidence="3">The sequence shown here is derived from an EMBL/GenBank/DDBJ whole genome shotgun (WGS) entry which is preliminary data.</text>
</comment>
<feature type="chain" id="PRO_5044002953" description="DUF11 domain-containing protein" evidence="1">
    <location>
        <begin position="31"/>
        <end position="1261"/>
    </location>
</feature>
<dbReference type="AlphaFoldDB" id="A0AAW3ZS47"/>
<proteinExistence type="predicted"/>
<reference evidence="3 4" key="1">
    <citation type="submission" date="2020-09" db="EMBL/GenBank/DDBJ databases">
        <title>Pseudoxanthomonas sp. CAU 1598 isolated from sand of Yaerae Beach.</title>
        <authorList>
            <person name="Kim W."/>
        </authorList>
    </citation>
    <scope>NUCLEOTIDE SEQUENCE [LARGE SCALE GENOMIC DNA]</scope>
    <source>
        <strain evidence="3 4">CAU 1598</strain>
    </source>
</reference>
<name>A0AAW3ZS47_9GAMM</name>
<dbReference type="Gene3D" id="2.60.40.10">
    <property type="entry name" value="Immunoglobulins"/>
    <property type="match status" value="1"/>
</dbReference>
<dbReference type="InterPro" id="IPR011050">
    <property type="entry name" value="Pectin_lyase_fold/virulence"/>
</dbReference>
<dbReference type="InterPro" id="IPR006626">
    <property type="entry name" value="PbH1"/>
</dbReference>
<evidence type="ECO:0000259" key="2">
    <source>
        <dbReference type="Pfam" id="PF01345"/>
    </source>
</evidence>
<dbReference type="SUPFAM" id="SSF51126">
    <property type="entry name" value="Pectin lyase-like"/>
    <property type="match status" value="2"/>
</dbReference>
<dbReference type="RefSeq" id="WP_192030482.1">
    <property type="nucleotide sequence ID" value="NZ_JACYTR010000039.1"/>
</dbReference>
<protein>
    <recommendedName>
        <fullName evidence="2">DUF11 domain-containing protein</fullName>
    </recommendedName>
</protein>
<dbReference type="NCBIfam" id="TIGR01451">
    <property type="entry name" value="B_ant_repeat"/>
    <property type="match status" value="1"/>
</dbReference>
<gene>
    <name evidence="3" type="ORF">IFO71_15065</name>
</gene>
<dbReference type="Pfam" id="PF01345">
    <property type="entry name" value="DUF11"/>
    <property type="match status" value="1"/>
</dbReference>
<dbReference type="SMART" id="SM00710">
    <property type="entry name" value="PbH1"/>
    <property type="match status" value="8"/>
</dbReference>
<dbReference type="InterPro" id="IPR013783">
    <property type="entry name" value="Ig-like_fold"/>
</dbReference>
<evidence type="ECO:0000313" key="3">
    <source>
        <dbReference type="EMBL" id="MBD8527061.1"/>
    </source>
</evidence>
<evidence type="ECO:0000313" key="4">
    <source>
        <dbReference type="Proteomes" id="UP000613768"/>
    </source>
</evidence>
<evidence type="ECO:0000256" key="1">
    <source>
        <dbReference type="SAM" id="SignalP"/>
    </source>
</evidence>
<dbReference type="InterPro" id="IPR047589">
    <property type="entry name" value="DUF11_rpt"/>
</dbReference>
<dbReference type="InterPro" id="IPR001434">
    <property type="entry name" value="OmcB-like_DUF11"/>
</dbReference>
<keyword evidence="4" id="KW-1185">Reference proteome</keyword>
<feature type="signal peptide" evidence="1">
    <location>
        <begin position="1"/>
        <end position="30"/>
    </location>
</feature>
<feature type="domain" description="DUF11" evidence="2">
    <location>
        <begin position="1113"/>
        <end position="1231"/>
    </location>
</feature>
<keyword evidence="1" id="KW-0732">Signal</keyword>
<accession>A0AAW3ZS47</accession>